<evidence type="ECO:0000259" key="11">
    <source>
        <dbReference type="Pfam" id="PF01529"/>
    </source>
</evidence>
<reference evidence="12" key="2">
    <citation type="journal article" date="2022" name="Hortic Res">
        <title>The genome of Dioscorea zingiberensis sheds light on the biosynthesis, origin and evolution of the medicinally important diosgenin saponins.</title>
        <authorList>
            <person name="Li Y."/>
            <person name="Tan C."/>
            <person name="Li Z."/>
            <person name="Guo J."/>
            <person name="Li S."/>
            <person name="Chen X."/>
            <person name="Wang C."/>
            <person name="Dai X."/>
            <person name="Yang H."/>
            <person name="Song W."/>
            <person name="Hou L."/>
            <person name="Xu J."/>
            <person name="Tong Z."/>
            <person name="Xu A."/>
            <person name="Yuan X."/>
            <person name="Wang W."/>
            <person name="Yang Q."/>
            <person name="Chen L."/>
            <person name="Sun Z."/>
            <person name="Wang K."/>
            <person name="Pan B."/>
            <person name="Chen J."/>
            <person name="Bao Y."/>
            <person name="Liu F."/>
            <person name="Qi X."/>
            <person name="Gang D.R."/>
            <person name="Wen J."/>
            <person name="Li J."/>
        </authorList>
    </citation>
    <scope>NUCLEOTIDE SEQUENCE</scope>
    <source>
        <strain evidence="12">Dzin_1.0</strain>
    </source>
</reference>
<organism evidence="12 13">
    <name type="scientific">Dioscorea zingiberensis</name>
    <dbReference type="NCBI Taxonomy" id="325984"/>
    <lineage>
        <taxon>Eukaryota</taxon>
        <taxon>Viridiplantae</taxon>
        <taxon>Streptophyta</taxon>
        <taxon>Embryophyta</taxon>
        <taxon>Tracheophyta</taxon>
        <taxon>Spermatophyta</taxon>
        <taxon>Magnoliopsida</taxon>
        <taxon>Liliopsida</taxon>
        <taxon>Dioscoreales</taxon>
        <taxon>Dioscoreaceae</taxon>
        <taxon>Dioscorea</taxon>
    </lineage>
</organism>
<evidence type="ECO:0000256" key="5">
    <source>
        <dbReference type="ARBA" id="ARBA00022989"/>
    </source>
</evidence>
<keyword evidence="8" id="KW-0449">Lipoprotein</keyword>
<evidence type="ECO:0000313" key="13">
    <source>
        <dbReference type="Proteomes" id="UP001085076"/>
    </source>
</evidence>
<comment type="similarity">
    <text evidence="2 10">Belongs to the DHHC palmitoyltransferase family.</text>
</comment>
<protein>
    <recommendedName>
        <fullName evidence="10">S-acyltransferase</fullName>
        <ecNumber evidence="10">2.3.1.225</ecNumber>
    </recommendedName>
    <alternativeName>
        <fullName evidence="10">Palmitoyltransferase</fullName>
    </alternativeName>
</protein>
<dbReference type="InterPro" id="IPR001594">
    <property type="entry name" value="Palmitoyltrfase_DHHC"/>
</dbReference>
<evidence type="ECO:0000256" key="8">
    <source>
        <dbReference type="ARBA" id="ARBA00023288"/>
    </source>
</evidence>
<dbReference type="GO" id="GO:0005794">
    <property type="term" value="C:Golgi apparatus"/>
    <property type="evidence" value="ECO:0007669"/>
    <property type="project" value="TreeGrafter"/>
</dbReference>
<feature type="transmembrane region" description="Helical" evidence="10">
    <location>
        <begin position="147"/>
        <end position="166"/>
    </location>
</feature>
<keyword evidence="4 10" id="KW-0812">Transmembrane</keyword>
<feature type="transmembrane region" description="Helical" evidence="10">
    <location>
        <begin position="115"/>
        <end position="135"/>
    </location>
</feature>
<accession>A0A9D5H996</accession>
<evidence type="ECO:0000256" key="10">
    <source>
        <dbReference type="RuleBase" id="RU079119"/>
    </source>
</evidence>
<evidence type="ECO:0000256" key="1">
    <source>
        <dbReference type="ARBA" id="ARBA00004127"/>
    </source>
</evidence>
<comment type="catalytic activity">
    <reaction evidence="10">
        <text>L-cysteinyl-[protein] + hexadecanoyl-CoA = S-hexadecanoyl-L-cysteinyl-[protein] + CoA</text>
        <dbReference type="Rhea" id="RHEA:36683"/>
        <dbReference type="Rhea" id="RHEA-COMP:10131"/>
        <dbReference type="Rhea" id="RHEA-COMP:11032"/>
        <dbReference type="ChEBI" id="CHEBI:29950"/>
        <dbReference type="ChEBI" id="CHEBI:57287"/>
        <dbReference type="ChEBI" id="CHEBI:57379"/>
        <dbReference type="ChEBI" id="CHEBI:74151"/>
        <dbReference type="EC" id="2.3.1.225"/>
    </reaction>
</comment>
<dbReference type="EMBL" id="JAGGNH010000007">
    <property type="protein sequence ID" value="KAJ0967922.1"/>
    <property type="molecule type" value="Genomic_DNA"/>
</dbReference>
<dbReference type="GO" id="GO:0006612">
    <property type="term" value="P:protein targeting to membrane"/>
    <property type="evidence" value="ECO:0007669"/>
    <property type="project" value="TreeGrafter"/>
</dbReference>
<dbReference type="AlphaFoldDB" id="A0A9D5H996"/>
<dbReference type="Proteomes" id="UP001085076">
    <property type="component" value="Miscellaneous, Linkage group lg07"/>
</dbReference>
<dbReference type="InterPro" id="IPR039859">
    <property type="entry name" value="PFA4/ZDH16/20/ERF2-like"/>
</dbReference>
<keyword evidence="5 10" id="KW-1133">Transmembrane helix</keyword>
<name>A0A9D5H996_9LILI</name>
<reference evidence="12" key="1">
    <citation type="submission" date="2021-03" db="EMBL/GenBank/DDBJ databases">
        <authorList>
            <person name="Li Z."/>
            <person name="Yang C."/>
        </authorList>
    </citation>
    <scope>NUCLEOTIDE SEQUENCE</scope>
    <source>
        <strain evidence="12">Dzin_1.0</strain>
        <tissue evidence="12">Leaf</tissue>
    </source>
</reference>
<comment type="caution">
    <text evidence="12">The sequence shown here is derived from an EMBL/GenBank/DDBJ whole genome shotgun (WGS) entry which is preliminary data.</text>
</comment>
<evidence type="ECO:0000256" key="6">
    <source>
        <dbReference type="ARBA" id="ARBA00023136"/>
    </source>
</evidence>
<evidence type="ECO:0000256" key="7">
    <source>
        <dbReference type="ARBA" id="ARBA00023139"/>
    </source>
</evidence>
<evidence type="ECO:0000256" key="9">
    <source>
        <dbReference type="ARBA" id="ARBA00023315"/>
    </source>
</evidence>
<evidence type="ECO:0000256" key="4">
    <source>
        <dbReference type="ARBA" id="ARBA00022692"/>
    </source>
</evidence>
<feature type="domain" description="Palmitoyltransferase DHHC" evidence="11">
    <location>
        <begin position="245"/>
        <end position="361"/>
    </location>
</feature>
<feature type="transmembrane region" description="Helical" evidence="10">
    <location>
        <begin position="322"/>
        <end position="351"/>
    </location>
</feature>
<proteinExistence type="inferred from homology"/>
<gene>
    <name evidence="12" type="ORF">J5N97_024839</name>
</gene>
<keyword evidence="9 10" id="KW-0012">Acyltransferase</keyword>
<evidence type="ECO:0000256" key="3">
    <source>
        <dbReference type="ARBA" id="ARBA00022679"/>
    </source>
</evidence>
<dbReference type="GO" id="GO:0019706">
    <property type="term" value="F:protein-cysteine S-palmitoyltransferase activity"/>
    <property type="evidence" value="ECO:0007669"/>
    <property type="project" value="UniProtKB-EC"/>
</dbReference>
<dbReference type="EC" id="2.3.1.225" evidence="10"/>
<feature type="transmembrane region" description="Helical" evidence="10">
    <location>
        <begin position="289"/>
        <end position="310"/>
    </location>
</feature>
<dbReference type="PANTHER" id="PTHR22883:SF301">
    <property type="entry name" value="PALMITOYLTRANSFERASE ZDHHC12"/>
    <property type="match status" value="1"/>
</dbReference>
<keyword evidence="6 10" id="KW-0472">Membrane</keyword>
<dbReference type="PANTHER" id="PTHR22883">
    <property type="entry name" value="ZINC FINGER DHHC DOMAIN CONTAINING PROTEIN"/>
    <property type="match status" value="1"/>
</dbReference>
<dbReference type="Pfam" id="PF01529">
    <property type="entry name" value="DHHC"/>
    <property type="match status" value="1"/>
</dbReference>
<comment type="subcellular location">
    <subcellularLocation>
        <location evidence="1">Endomembrane system</location>
        <topology evidence="1">Multi-pass membrane protein</topology>
    </subcellularLocation>
</comment>
<keyword evidence="13" id="KW-1185">Reference proteome</keyword>
<dbReference type="PROSITE" id="PS50216">
    <property type="entry name" value="DHHC"/>
    <property type="match status" value="1"/>
</dbReference>
<keyword evidence="3 10" id="KW-0808">Transferase</keyword>
<comment type="domain">
    <text evidence="10">The DHHC domain is required for palmitoyltransferase activity.</text>
</comment>
<dbReference type="GO" id="GO:0005783">
    <property type="term" value="C:endoplasmic reticulum"/>
    <property type="evidence" value="ECO:0007669"/>
    <property type="project" value="TreeGrafter"/>
</dbReference>
<evidence type="ECO:0000313" key="12">
    <source>
        <dbReference type="EMBL" id="KAJ0967922.1"/>
    </source>
</evidence>
<dbReference type="OrthoDB" id="9909019at2759"/>
<keyword evidence="7" id="KW-0564">Palmitate</keyword>
<sequence>MMLAGHLANSITIPFFFLPVHQETADLGQSLNNGDLEDTVILRFSLSNGRAKSCSISHAFALLKAPVQSENHRSSPIDAFCSALMMTAREAWEKLSDHFSRRFPCFFDSGKRSSWGLKAALVFLHVVFAGVLFLLDVNLIAKTKEKPWYTISYLVLFAATLVQYFFTAGSSPGYVIDAMRCGGETNSIFTSSLLITKQSTSGNGSFLSSTDRSQFGKYPSQMNSSHWLKIVMDLYPPGSSSRSWTCIYCNIIQPPRSKHCHDCDKCVLKFDHHCIWLGTCIGQGNHCRFWWYIFEETLLCTWTAILYITFCDSKTEKAWWQGFIAILLLALLILCLVFLLLLLLFHCYLVLTNQTTYELVRRRRISYFRGVPERVHPFSKGMYKNLYNFCCSRESPHTLEPVPRMEELQARARPYTCCDLISCRCC</sequence>
<evidence type="ECO:0000256" key="2">
    <source>
        <dbReference type="ARBA" id="ARBA00008574"/>
    </source>
</evidence>